<organism evidence="2 3">
    <name type="scientific">Microthlaspi erraticum</name>
    <dbReference type="NCBI Taxonomy" id="1685480"/>
    <lineage>
        <taxon>Eukaryota</taxon>
        <taxon>Viridiplantae</taxon>
        <taxon>Streptophyta</taxon>
        <taxon>Embryophyta</taxon>
        <taxon>Tracheophyta</taxon>
        <taxon>Spermatophyta</taxon>
        <taxon>Magnoliopsida</taxon>
        <taxon>eudicotyledons</taxon>
        <taxon>Gunneridae</taxon>
        <taxon>Pentapetalae</taxon>
        <taxon>rosids</taxon>
        <taxon>malvids</taxon>
        <taxon>Brassicales</taxon>
        <taxon>Brassicaceae</taxon>
        <taxon>Coluteocarpeae</taxon>
        <taxon>Microthlaspi</taxon>
    </lineage>
</organism>
<protein>
    <submittedName>
        <fullName evidence="2">Uncharacterized protein</fullName>
    </submittedName>
</protein>
<dbReference type="Proteomes" id="UP000467841">
    <property type="component" value="Unassembled WGS sequence"/>
</dbReference>
<evidence type="ECO:0000313" key="2">
    <source>
        <dbReference type="EMBL" id="CAA7030354.1"/>
    </source>
</evidence>
<reference evidence="2" key="1">
    <citation type="submission" date="2020-01" db="EMBL/GenBank/DDBJ databases">
        <authorList>
            <person name="Mishra B."/>
        </authorList>
    </citation>
    <scope>NUCLEOTIDE SEQUENCE [LARGE SCALE GENOMIC DNA]</scope>
</reference>
<feature type="region of interest" description="Disordered" evidence="1">
    <location>
        <begin position="152"/>
        <end position="193"/>
    </location>
</feature>
<dbReference type="AlphaFoldDB" id="A0A6D2IZI2"/>
<proteinExistence type="predicted"/>
<accession>A0A6D2IZI2</accession>
<evidence type="ECO:0000313" key="3">
    <source>
        <dbReference type="Proteomes" id="UP000467841"/>
    </source>
</evidence>
<dbReference type="EMBL" id="CACVBM020001095">
    <property type="protein sequence ID" value="CAA7030354.1"/>
    <property type="molecule type" value="Genomic_DNA"/>
</dbReference>
<sequence length="193" mass="22418">MIKRMLGGQTMELVLFHQGCDLRLDLKVVPWRLREADRVPVQEESIGRIKLFHDLVPQMLSELFSPLRHMLLSLSCTERVVIVWWRCGSSLFWLISTSSIRDMGIACLFLWGRRLLLATLCRGFSGLVFWSTLDHLGREEQGRTWCMDAAQPDTQRTKEEVILKPARPPTRPSRRVSQLDRPSFNSIELRSQQ</sequence>
<keyword evidence="3" id="KW-1185">Reference proteome</keyword>
<comment type="caution">
    <text evidence="2">The sequence shown here is derived from an EMBL/GenBank/DDBJ whole genome shotgun (WGS) entry which is preliminary data.</text>
</comment>
<gene>
    <name evidence="2" type="ORF">MERR_LOCUS17589</name>
</gene>
<name>A0A6D2IZI2_9BRAS</name>
<feature type="compositionally biased region" description="Polar residues" evidence="1">
    <location>
        <begin position="183"/>
        <end position="193"/>
    </location>
</feature>
<evidence type="ECO:0000256" key="1">
    <source>
        <dbReference type="SAM" id="MobiDB-lite"/>
    </source>
</evidence>